<dbReference type="GO" id="GO:0016987">
    <property type="term" value="F:sigma factor activity"/>
    <property type="evidence" value="ECO:0007669"/>
    <property type="project" value="UniProtKB-KW"/>
</dbReference>
<dbReference type="InterPro" id="IPR013325">
    <property type="entry name" value="RNA_pol_sigma_r2"/>
</dbReference>
<feature type="non-terminal residue" evidence="5">
    <location>
        <position position="78"/>
    </location>
</feature>
<comment type="caution">
    <text evidence="5">The sequence shown here is derived from an EMBL/GenBank/DDBJ whole genome shotgun (WGS) entry which is preliminary data.</text>
</comment>
<evidence type="ECO:0000313" key="5">
    <source>
        <dbReference type="EMBL" id="MBZ0159710.1"/>
    </source>
</evidence>
<keyword evidence="1" id="KW-0805">Transcription regulation</keyword>
<dbReference type="Proteomes" id="UP001197609">
    <property type="component" value="Unassembled WGS sequence"/>
</dbReference>
<evidence type="ECO:0000256" key="1">
    <source>
        <dbReference type="ARBA" id="ARBA00023015"/>
    </source>
</evidence>
<reference evidence="5 6" key="1">
    <citation type="journal article" date="2021" name="bioRxiv">
        <title>Unraveling nitrogen, sulfur and carbon metabolic pathways and microbial community transcriptional responses to substrate deprivation and toxicity stresses in a bioreactor mimicking anoxic brackish coastal sediment conditions.</title>
        <authorList>
            <person name="Martins P.D."/>
            <person name="Echeveste M.J."/>
            <person name="Arshad A."/>
            <person name="Kurth J."/>
            <person name="Ouboter H."/>
            <person name="Jetten M.S.M."/>
            <person name="Welte C.U."/>
        </authorList>
    </citation>
    <scope>NUCLEOTIDE SEQUENCE [LARGE SCALE GENOMIC DNA]</scope>
    <source>
        <strain evidence="5">MAG_38</strain>
    </source>
</reference>
<dbReference type="EMBL" id="JAIOIU010000073">
    <property type="protein sequence ID" value="MBZ0159710.1"/>
    <property type="molecule type" value="Genomic_DNA"/>
</dbReference>
<dbReference type="AlphaFoldDB" id="A0AAJ1AH87"/>
<protein>
    <recommendedName>
        <fullName evidence="4">RNA polymerase sigma-70 region 2 domain-containing protein</fullName>
    </recommendedName>
</protein>
<evidence type="ECO:0000313" key="6">
    <source>
        <dbReference type="Proteomes" id="UP001197609"/>
    </source>
</evidence>
<gene>
    <name evidence="5" type="ORF">K8G79_06210</name>
</gene>
<dbReference type="SUPFAM" id="SSF88946">
    <property type="entry name" value="Sigma2 domain of RNA polymerase sigma factors"/>
    <property type="match status" value="1"/>
</dbReference>
<dbReference type="PANTHER" id="PTHR43133:SF51">
    <property type="entry name" value="RNA POLYMERASE SIGMA FACTOR"/>
    <property type="match status" value="1"/>
</dbReference>
<keyword evidence="2" id="KW-0731">Sigma factor</keyword>
<sequence>MNDKRKDQELAEKWREAAEREAHLIRQAQGGDHDAFEALLRLYDRHVFTIIGSFLRRKQDVEDLAQDVFLKAYVAIGR</sequence>
<evidence type="ECO:0000256" key="2">
    <source>
        <dbReference type="ARBA" id="ARBA00023082"/>
    </source>
</evidence>
<dbReference type="Pfam" id="PF04542">
    <property type="entry name" value="Sigma70_r2"/>
    <property type="match status" value="1"/>
</dbReference>
<feature type="domain" description="RNA polymerase sigma-70 region 2" evidence="4">
    <location>
        <begin position="40"/>
        <end position="77"/>
    </location>
</feature>
<dbReference type="GO" id="GO:0006352">
    <property type="term" value="P:DNA-templated transcription initiation"/>
    <property type="evidence" value="ECO:0007669"/>
    <property type="project" value="InterPro"/>
</dbReference>
<keyword evidence="3" id="KW-0804">Transcription</keyword>
<dbReference type="PANTHER" id="PTHR43133">
    <property type="entry name" value="RNA POLYMERASE ECF-TYPE SIGMA FACTO"/>
    <property type="match status" value="1"/>
</dbReference>
<dbReference type="Gene3D" id="1.10.1740.10">
    <property type="match status" value="1"/>
</dbReference>
<name>A0AAJ1AH87_9BACT</name>
<evidence type="ECO:0000256" key="3">
    <source>
        <dbReference type="ARBA" id="ARBA00023163"/>
    </source>
</evidence>
<dbReference type="InterPro" id="IPR039425">
    <property type="entry name" value="RNA_pol_sigma-70-like"/>
</dbReference>
<dbReference type="InterPro" id="IPR007627">
    <property type="entry name" value="RNA_pol_sigma70_r2"/>
</dbReference>
<evidence type="ECO:0000259" key="4">
    <source>
        <dbReference type="Pfam" id="PF04542"/>
    </source>
</evidence>
<organism evidence="5 6">
    <name type="scientific">Candidatus Methylomirabilis tolerans</name>
    <dbReference type="NCBI Taxonomy" id="3123416"/>
    <lineage>
        <taxon>Bacteria</taxon>
        <taxon>Candidatus Methylomirabilota</taxon>
        <taxon>Candidatus Methylomirabilia</taxon>
        <taxon>Candidatus Methylomirabilales</taxon>
        <taxon>Candidatus Methylomirabilaceae</taxon>
        <taxon>Candidatus Methylomirabilis</taxon>
    </lineage>
</organism>
<proteinExistence type="predicted"/>
<accession>A0AAJ1AH87</accession>